<evidence type="ECO:0000313" key="3">
    <source>
        <dbReference type="Proteomes" id="UP000324897"/>
    </source>
</evidence>
<dbReference type="AlphaFoldDB" id="A0A5J9W5Z6"/>
<keyword evidence="3" id="KW-1185">Reference proteome</keyword>
<dbReference type="NCBIfam" id="TIGR01614">
    <property type="entry name" value="PME_inhib"/>
    <property type="match status" value="1"/>
</dbReference>
<dbReference type="Gramene" id="TVU43381">
    <property type="protein sequence ID" value="TVU43381"/>
    <property type="gene ID" value="EJB05_09848"/>
</dbReference>
<sequence>MTFILAMFISLVAFSTAGDACDNVPRMTWADACLKSSSTPSQDNLCGETLQHVPDGAAEVTVYALTAAKAAKASYEATTAAAEPLAQHGWLPFPGSKPAFELCVRQSSVASARMDAVIGDMSKCEFQNTMREYKDTLSALHSCREALMDFPGSPLEANVTADLDVTAVAYGLGALVLGRTERCYTSDRIVRLTSDPINRADESNEFMHSPMTFFTLAMLISLAALFMPSVDACDNVVNMTWADACLKTSSTPELYNLCGETLQHAPDAAQEVTVYALAAAAAAKASYNATAAAANQLLLQGDDMFTEDELAAIHHCRRSCSLAREHMTAVASGMSSCAFQDIIKEYLDALAAVVSCRQALSGFKGSPLEALNAADYSATEVAHDLGALVFDR</sequence>
<evidence type="ECO:0000313" key="2">
    <source>
        <dbReference type="EMBL" id="TVU43381.1"/>
    </source>
</evidence>
<dbReference type="Proteomes" id="UP000324897">
    <property type="component" value="Unassembled WGS sequence"/>
</dbReference>
<comment type="caution">
    <text evidence="2">The sequence shown here is derived from an EMBL/GenBank/DDBJ whole genome shotgun (WGS) entry which is preliminary data.</text>
</comment>
<dbReference type="PANTHER" id="PTHR34838">
    <property type="entry name" value="OS08G0142100 PROTEIN-RELATED"/>
    <property type="match status" value="1"/>
</dbReference>
<feature type="non-terminal residue" evidence="2">
    <location>
        <position position="1"/>
    </location>
</feature>
<dbReference type="GO" id="GO:0004857">
    <property type="term" value="F:enzyme inhibitor activity"/>
    <property type="evidence" value="ECO:0007669"/>
    <property type="project" value="InterPro"/>
</dbReference>
<dbReference type="Gene3D" id="1.20.140.40">
    <property type="entry name" value="Invertase/pectin methylesterase inhibitor family protein"/>
    <property type="match status" value="2"/>
</dbReference>
<dbReference type="SUPFAM" id="SSF101148">
    <property type="entry name" value="Plant invertase/pectin methylesterase inhibitor"/>
    <property type="match status" value="2"/>
</dbReference>
<feature type="chain" id="PRO_5023941972" description="Pectinesterase inhibitor domain-containing protein" evidence="1">
    <location>
        <begin position="18"/>
        <end position="392"/>
    </location>
</feature>
<reference evidence="2 3" key="1">
    <citation type="journal article" date="2019" name="Sci. Rep.">
        <title>A high-quality genome of Eragrostis curvula grass provides insights into Poaceae evolution and supports new strategies to enhance forage quality.</title>
        <authorList>
            <person name="Carballo J."/>
            <person name="Santos B.A.C.M."/>
            <person name="Zappacosta D."/>
            <person name="Garbus I."/>
            <person name="Selva J.P."/>
            <person name="Gallo C.A."/>
            <person name="Diaz A."/>
            <person name="Albertini E."/>
            <person name="Caccamo M."/>
            <person name="Echenique V."/>
        </authorList>
    </citation>
    <scope>NUCLEOTIDE SEQUENCE [LARGE SCALE GENOMIC DNA]</scope>
    <source>
        <strain evidence="3">cv. Victoria</strain>
        <tissue evidence="2">Leaf</tissue>
    </source>
</reference>
<dbReference type="InterPro" id="IPR006501">
    <property type="entry name" value="Pectinesterase_inhib_dom"/>
</dbReference>
<protein>
    <recommendedName>
        <fullName evidence="4">Pectinesterase inhibitor domain-containing protein</fullName>
    </recommendedName>
</protein>
<evidence type="ECO:0008006" key="4">
    <source>
        <dbReference type="Google" id="ProtNLM"/>
    </source>
</evidence>
<accession>A0A5J9W5Z6</accession>
<dbReference type="EMBL" id="RWGY01000005">
    <property type="protein sequence ID" value="TVU43381.1"/>
    <property type="molecule type" value="Genomic_DNA"/>
</dbReference>
<dbReference type="PANTHER" id="PTHR34838:SF3">
    <property type="entry name" value="OS08G0142100 PROTEIN"/>
    <property type="match status" value="1"/>
</dbReference>
<evidence type="ECO:0000256" key="1">
    <source>
        <dbReference type="SAM" id="SignalP"/>
    </source>
</evidence>
<gene>
    <name evidence="2" type="ORF">EJB05_09848</name>
</gene>
<proteinExistence type="predicted"/>
<keyword evidence="1" id="KW-0732">Signal</keyword>
<dbReference type="InterPro" id="IPR035513">
    <property type="entry name" value="Invertase/methylesterase_inhib"/>
</dbReference>
<feature type="signal peptide" evidence="1">
    <location>
        <begin position="1"/>
        <end position="17"/>
    </location>
</feature>
<organism evidence="2 3">
    <name type="scientific">Eragrostis curvula</name>
    <name type="common">weeping love grass</name>
    <dbReference type="NCBI Taxonomy" id="38414"/>
    <lineage>
        <taxon>Eukaryota</taxon>
        <taxon>Viridiplantae</taxon>
        <taxon>Streptophyta</taxon>
        <taxon>Embryophyta</taxon>
        <taxon>Tracheophyta</taxon>
        <taxon>Spermatophyta</taxon>
        <taxon>Magnoliopsida</taxon>
        <taxon>Liliopsida</taxon>
        <taxon>Poales</taxon>
        <taxon>Poaceae</taxon>
        <taxon>PACMAD clade</taxon>
        <taxon>Chloridoideae</taxon>
        <taxon>Eragrostideae</taxon>
        <taxon>Eragrostidinae</taxon>
        <taxon>Eragrostis</taxon>
    </lineage>
</organism>
<name>A0A5J9W5Z6_9POAL</name>